<name>A0A9Q3S3N7_9SPHN</name>
<comment type="caution">
    <text evidence="2">The sequence shown here is derived from an EMBL/GenBank/DDBJ whole genome shotgun (WGS) entry which is preliminary data.</text>
</comment>
<evidence type="ECO:0000313" key="2">
    <source>
        <dbReference type="EMBL" id="MBY6219312.1"/>
    </source>
</evidence>
<protein>
    <submittedName>
        <fullName evidence="2">Uncharacterized protein</fullName>
    </submittedName>
</protein>
<reference evidence="2" key="1">
    <citation type="submission" date="2021-06" db="EMBL/GenBank/DDBJ databases">
        <title>50 bacteria genomes isolated from Dapeng, Shenzhen, China.</title>
        <authorList>
            <person name="Zheng W."/>
            <person name="Yu S."/>
            <person name="Huang Y."/>
        </authorList>
    </citation>
    <scope>NUCLEOTIDE SEQUENCE</scope>
    <source>
        <strain evidence="2">DP4N28-2</strain>
    </source>
</reference>
<organism evidence="2 3">
    <name type="scientific">Qipengyuania aquimaris</name>
    <dbReference type="NCBI Taxonomy" id="255984"/>
    <lineage>
        <taxon>Bacteria</taxon>
        <taxon>Pseudomonadati</taxon>
        <taxon>Pseudomonadota</taxon>
        <taxon>Alphaproteobacteria</taxon>
        <taxon>Sphingomonadales</taxon>
        <taxon>Erythrobacteraceae</taxon>
        <taxon>Qipengyuania</taxon>
    </lineage>
</organism>
<evidence type="ECO:0000313" key="3">
    <source>
        <dbReference type="Proteomes" id="UP000824927"/>
    </source>
</evidence>
<evidence type="ECO:0000256" key="1">
    <source>
        <dbReference type="SAM" id="MobiDB-lite"/>
    </source>
</evidence>
<dbReference type="EMBL" id="JAHVKP010000001">
    <property type="protein sequence ID" value="MBY6219312.1"/>
    <property type="molecule type" value="Genomic_DNA"/>
</dbReference>
<dbReference type="Proteomes" id="UP000824927">
    <property type="component" value="Unassembled WGS sequence"/>
</dbReference>
<dbReference type="AlphaFoldDB" id="A0A9Q3S3N7"/>
<accession>A0A9Q3S3N7</accession>
<proteinExistence type="predicted"/>
<feature type="region of interest" description="Disordered" evidence="1">
    <location>
        <begin position="43"/>
        <end position="139"/>
    </location>
</feature>
<sequence length="139" mass="14586">MRATFVGLFLITGLCAAMLYGVSTYFGRDANMRSAEIAFHEKHGTKTLPAGRPMESVDSAPRRTAAARTDTSSDLDAWYGETADDGGSVTPDTGPAAAGTDLDSWYAAAGSNDGPADTTPPDNSYLVNDTEPFVTTDPL</sequence>
<feature type="compositionally biased region" description="Low complexity" evidence="1">
    <location>
        <begin position="58"/>
        <end position="74"/>
    </location>
</feature>
<gene>
    <name evidence="2" type="ORF">KUV31_13265</name>
</gene>
<dbReference type="RefSeq" id="WP_222405940.1">
    <property type="nucleotide sequence ID" value="NZ_JAHVKP010000001.1"/>
</dbReference>